<name>A0A074ZQR4_OPIVI</name>
<dbReference type="AlphaFoldDB" id="A0A074ZQR4"/>
<reference evidence="1 2" key="1">
    <citation type="submission" date="2013-11" db="EMBL/GenBank/DDBJ databases">
        <title>Opisthorchis viverrini - life in the bile duct.</title>
        <authorList>
            <person name="Young N.D."/>
            <person name="Nagarajan N."/>
            <person name="Lin S.J."/>
            <person name="Korhonen P.K."/>
            <person name="Jex A.R."/>
            <person name="Hall R.S."/>
            <person name="Safavi-Hemami H."/>
            <person name="Kaewkong W."/>
            <person name="Bertrand D."/>
            <person name="Gao S."/>
            <person name="Seet Q."/>
            <person name="Wongkham S."/>
            <person name="Teh B.T."/>
            <person name="Wongkham C."/>
            <person name="Intapan P.M."/>
            <person name="Maleewong W."/>
            <person name="Yang X."/>
            <person name="Hu M."/>
            <person name="Wang Z."/>
            <person name="Hofmann A."/>
            <person name="Sternberg P.W."/>
            <person name="Tan P."/>
            <person name="Wang J."/>
            <person name="Gasser R.B."/>
        </authorList>
    </citation>
    <scope>NUCLEOTIDE SEQUENCE [LARGE SCALE GENOMIC DNA]</scope>
</reference>
<protein>
    <submittedName>
        <fullName evidence="1">Uncharacterized protein</fullName>
    </submittedName>
</protein>
<accession>A0A074ZQR4</accession>
<dbReference type="KEGG" id="ovi:T265_03660"/>
<keyword evidence="2" id="KW-1185">Reference proteome</keyword>
<dbReference type="Proteomes" id="UP000054324">
    <property type="component" value="Unassembled WGS sequence"/>
</dbReference>
<proteinExistence type="predicted"/>
<evidence type="ECO:0000313" key="1">
    <source>
        <dbReference type="EMBL" id="KER29748.1"/>
    </source>
</evidence>
<dbReference type="EMBL" id="KL596672">
    <property type="protein sequence ID" value="KER29748.1"/>
    <property type="molecule type" value="Genomic_DNA"/>
</dbReference>
<dbReference type="RefSeq" id="XP_009166466.1">
    <property type="nucleotide sequence ID" value="XM_009168202.1"/>
</dbReference>
<evidence type="ECO:0000313" key="2">
    <source>
        <dbReference type="Proteomes" id="UP000054324"/>
    </source>
</evidence>
<dbReference type="CTD" id="20317847"/>
<gene>
    <name evidence="1" type="ORF">T265_03660</name>
</gene>
<organism evidence="1 2">
    <name type="scientific">Opisthorchis viverrini</name>
    <name type="common">Southeast Asian liver fluke</name>
    <dbReference type="NCBI Taxonomy" id="6198"/>
    <lineage>
        <taxon>Eukaryota</taxon>
        <taxon>Metazoa</taxon>
        <taxon>Spiralia</taxon>
        <taxon>Lophotrochozoa</taxon>
        <taxon>Platyhelminthes</taxon>
        <taxon>Trematoda</taxon>
        <taxon>Digenea</taxon>
        <taxon>Opisthorchiida</taxon>
        <taxon>Opisthorchiata</taxon>
        <taxon>Opisthorchiidae</taxon>
        <taxon>Opisthorchis</taxon>
    </lineage>
</organism>
<sequence>MCCTRPLMFQSLRYLKERIRTYMNLKNCNATTFTHNVRHRLLGGIPHGFLFTARSQALPRSRSPSHARLVKISGRLPVRHQAEIWLVGSLDPTANHDSVVAECRLPMVHPEGVRISKMSPHIPEFVAVISKICEAEDKGCGSSVNVFLTNSTDGCSSRCTHIVSRSVSFNISDSLAVFLYSKTGIHIKEGEQWTRVSPLLELLSSTYSLVFRGLNSAYVTCDASLSPLLHQHKQKASELLLLNR</sequence>
<dbReference type="GeneID" id="20317847"/>